<evidence type="ECO:0000256" key="2">
    <source>
        <dbReference type="SAM" id="Phobius"/>
    </source>
</evidence>
<sequence>MPVTPGSNGHGRIGSIIVAVSCCCLALYLLRRLPARNRQQQLAGRAKEEDTSGEDPCEENAPRDAGEARTESAANKGEVAVRPGAAGGDASETMRSEGDHAVTPSERQAPIAAVNDTDTCDKAEFASARAATAAAIVENAGQDASSQNHSTNSQVDTVRGIAAAPECATEDAAVAVETSMGAGMGAGMSEHEVGGVETAAAAVRQPVLPMQECISNAKENCSVAARPVPLRREELGVWYVW</sequence>
<dbReference type="Proteomes" id="UP000664859">
    <property type="component" value="Unassembled WGS sequence"/>
</dbReference>
<dbReference type="EMBL" id="JAFCMP010000279">
    <property type="protein sequence ID" value="KAG5181921.1"/>
    <property type="molecule type" value="Genomic_DNA"/>
</dbReference>
<feature type="region of interest" description="Disordered" evidence="1">
    <location>
        <begin position="41"/>
        <end position="113"/>
    </location>
</feature>
<dbReference type="AlphaFoldDB" id="A0A835YUR7"/>
<evidence type="ECO:0000313" key="4">
    <source>
        <dbReference type="Proteomes" id="UP000664859"/>
    </source>
</evidence>
<feature type="transmembrane region" description="Helical" evidence="2">
    <location>
        <begin position="12"/>
        <end position="30"/>
    </location>
</feature>
<comment type="caution">
    <text evidence="3">The sequence shown here is derived from an EMBL/GenBank/DDBJ whole genome shotgun (WGS) entry which is preliminary data.</text>
</comment>
<reference evidence="3" key="1">
    <citation type="submission" date="2021-02" db="EMBL/GenBank/DDBJ databases">
        <title>First Annotated Genome of the Yellow-green Alga Tribonema minus.</title>
        <authorList>
            <person name="Mahan K.M."/>
        </authorList>
    </citation>
    <scope>NUCLEOTIDE SEQUENCE</scope>
    <source>
        <strain evidence="3">UTEX B ZZ1240</strain>
    </source>
</reference>
<feature type="compositionally biased region" description="Basic and acidic residues" evidence="1">
    <location>
        <begin position="60"/>
        <end position="70"/>
    </location>
</feature>
<name>A0A835YUR7_9STRA</name>
<keyword evidence="2" id="KW-0472">Membrane</keyword>
<gene>
    <name evidence="3" type="ORF">JKP88DRAFT_320080</name>
</gene>
<evidence type="ECO:0000256" key="1">
    <source>
        <dbReference type="SAM" id="MobiDB-lite"/>
    </source>
</evidence>
<accession>A0A835YUR7</accession>
<keyword evidence="4" id="KW-1185">Reference proteome</keyword>
<organism evidence="3 4">
    <name type="scientific">Tribonema minus</name>
    <dbReference type="NCBI Taxonomy" id="303371"/>
    <lineage>
        <taxon>Eukaryota</taxon>
        <taxon>Sar</taxon>
        <taxon>Stramenopiles</taxon>
        <taxon>Ochrophyta</taxon>
        <taxon>PX clade</taxon>
        <taxon>Xanthophyceae</taxon>
        <taxon>Tribonematales</taxon>
        <taxon>Tribonemataceae</taxon>
        <taxon>Tribonema</taxon>
    </lineage>
</organism>
<keyword evidence="2" id="KW-1133">Transmembrane helix</keyword>
<keyword evidence="2" id="KW-0812">Transmembrane</keyword>
<protein>
    <submittedName>
        <fullName evidence="3">Uncharacterized protein</fullName>
    </submittedName>
</protein>
<evidence type="ECO:0000313" key="3">
    <source>
        <dbReference type="EMBL" id="KAG5181921.1"/>
    </source>
</evidence>
<proteinExistence type="predicted"/>